<dbReference type="InterPro" id="IPR024958">
    <property type="entry name" value="GRASP_PDZ"/>
</dbReference>
<keyword evidence="6" id="KW-0333">Golgi apparatus</keyword>
<keyword evidence="3" id="KW-0597">Phosphoprotein</keyword>
<dbReference type="SUPFAM" id="SSF50156">
    <property type="entry name" value="PDZ domain-like"/>
    <property type="match status" value="2"/>
</dbReference>
<comment type="caution">
    <text evidence="12">The sequence shown here is derived from an EMBL/GenBank/DDBJ whole genome shotgun (WGS) entry which is preliminary data.</text>
</comment>
<evidence type="ECO:0000256" key="1">
    <source>
        <dbReference type="ARBA" id="ARBA00004394"/>
    </source>
</evidence>
<feature type="binding site" evidence="9">
    <location>
        <position position="18"/>
    </location>
    <ligand>
        <name>Zn(2+)</name>
        <dbReference type="ChEBI" id="CHEBI:29105"/>
    </ligand>
</feature>
<keyword evidence="7" id="KW-0472">Membrane</keyword>
<evidence type="ECO:0000313" key="12">
    <source>
        <dbReference type="EMBL" id="CAD5206769.1"/>
    </source>
</evidence>
<feature type="domain" description="PDZ GRASP-type" evidence="11">
    <location>
        <begin position="15"/>
        <end position="105"/>
    </location>
</feature>
<dbReference type="Proteomes" id="UP000614601">
    <property type="component" value="Unassembled WGS sequence"/>
</dbReference>
<feature type="compositionally biased region" description="Polar residues" evidence="10">
    <location>
        <begin position="434"/>
        <end position="455"/>
    </location>
</feature>
<dbReference type="GO" id="GO:0000139">
    <property type="term" value="C:Golgi membrane"/>
    <property type="evidence" value="ECO:0007669"/>
    <property type="project" value="UniProtKB-SubCell"/>
</dbReference>
<dbReference type="Pfam" id="PF04495">
    <property type="entry name" value="GRASP55_65"/>
    <property type="match status" value="1"/>
</dbReference>
<evidence type="ECO:0000256" key="6">
    <source>
        <dbReference type="ARBA" id="ARBA00023034"/>
    </source>
</evidence>
<reference evidence="12" key="1">
    <citation type="submission" date="2020-09" db="EMBL/GenBank/DDBJ databases">
        <authorList>
            <person name="Kikuchi T."/>
        </authorList>
    </citation>
    <scope>NUCLEOTIDE SEQUENCE</scope>
    <source>
        <strain evidence="12">SH1</strain>
    </source>
</reference>
<accession>A0A811JUI7</accession>
<evidence type="ECO:0000256" key="9">
    <source>
        <dbReference type="PIRSR" id="PIRSR607583-1"/>
    </source>
</evidence>
<evidence type="ECO:0000256" key="3">
    <source>
        <dbReference type="ARBA" id="ARBA00022553"/>
    </source>
</evidence>
<keyword evidence="4" id="KW-0519">Myristate</keyword>
<evidence type="ECO:0000256" key="10">
    <source>
        <dbReference type="SAM" id="MobiDB-lite"/>
    </source>
</evidence>
<comment type="subcellular location">
    <subcellularLocation>
        <location evidence="1">Golgi apparatus membrane</location>
    </subcellularLocation>
</comment>
<evidence type="ECO:0000256" key="2">
    <source>
        <dbReference type="ARBA" id="ARBA00007144"/>
    </source>
</evidence>
<dbReference type="EMBL" id="CAJFDH010000001">
    <property type="protein sequence ID" value="CAD5206769.1"/>
    <property type="molecule type" value="Genomic_DNA"/>
</dbReference>
<feature type="binding site" evidence="9">
    <location>
        <position position="103"/>
    </location>
    <ligand>
        <name>Zn(2+)</name>
        <dbReference type="ChEBI" id="CHEBI:29105"/>
    </ligand>
</feature>
<dbReference type="OrthoDB" id="3318at2759"/>
<keyword evidence="9" id="KW-0862">Zinc</keyword>
<evidence type="ECO:0000256" key="5">
    <source>
        <dbReference type="ARBA" id="ARBA00022737"/>
    </source>
</evidence>
<evidence type="ECO:0000256" key="4">
    <source>
        <dbReference type="ARBA" id="ARBA00022707"/>
    </source>
</evidence>
<proteinExistence type="inferred from homology"/>
<dbReference type="FunFam" id="2.30.42.10:FF:000026">
    <property type="entry name" value="Golgi reassembly stacking protein 2"/>
    <property type="match status" value="1"/>
</dbReference>
<gene>
    <name evidence="12" type="ORF">BOKJ2_LOCUS1453</name>
</gene>
<feature type="compositionally biased region" description="Polar residues" evidence="10">
    <location>
        <begin position="332"/>
        <end position="341"/>
    </location>
</feature>
<feature type="region of interest" description="Disordered" evidence="10">
    <location>
        <begin position="303"/>
        <end position="322"/>
    </location>
</feature>
<dbReference type="GO" id="GO:0046872">
    <property type="term" value="F:metal ion binding"/>
    <property type="evidence" value="ECO:0007669"/>
    <property type="project" value="UniProtKB-KW"/>
</dbReference>
<dbReference type="PROSITE" id="PS51865">
    <property type="entry name" value="PDZ_GRASP"/>
    <property type="match status" value="2"/>
</dbReference>
<dbReference type="GO" id="GO:0007030">
    <property type="term" value="P:Golgi organization"/>
    <property type="evidence" value="ECO:0007669"/>
    <property type="project" value="TreeGrafter"/>
</dbReference>
<feature type="compositionally biased region" description="Polar residues" evidence="10">
    <location>
        <begin position="313"/>
        <end position="322"/>
    </location>
</feature>
<keyword evidence="13" id="KW-1185">Reference proteome</keyword>
<keyword evidence="9" id="KW-0479">Metal-binding</keyword>
<dbReference type="Proteomes" id="UP000783686">
    <property type="component" value="Unassembled WGS sequence"/>
</dbReference>
<feature type="region of interest" description="Disordered" evidence="10">
    <location>
        <begin position="332"/>
        <end position="510"/>
    </location>
</feature>
<organism evidence="12 13">
    <name type="scientific">Bursaphelenchus okinawaensis</name>
    <dbReference type="NCBI Taxonomy" id="465554"/>
    <lineage>
        <taxon>Eukaryota</taxon>
        <taxon>Metazoa</taxon>
        <taxon>Ecdysozoa</taxon>
        <taxon>Nematoda</taxon>
        <taxon>Chromadorea</taxon>
        <taxon>Rhabditida</taxon>
        <taxon>Tylenchina</taxon>
        <taxon>Tylenchomorpha</taxon>
        <taxon>Aphelenchoidea</taxon>
        <taxon>Aphelenchoididae</taxon>
        <taxon>Bursaphelenchus</taxon>
    </lineage>
</organism>
<evidence type="ECO:0000256" key="7">
    <source>
        <dbReference type="ARBA" id="ARBA00023136"/>
    </source>
</evidence>
<evidence type="ECO:0000313" key="13">
    <source>
        <dbReference type="Proteomes" id="UP000614601"/>
    </source>
</evidence>
<dbReference type="EMBL" id="CAJFCW020000001">
    <property type="protein sequence ID" value="CAG9083052.1"/>
    <property type="molecule type" value="Genomic_DNA"/>
</dbReference>
<evidence type="ECO:0000259" key="11">
    <source>
        <dbReference type="PROSITE" id="PS51865"/>
    </source>
</evidence>
<feature type="compositionally biased region" description="Pro residues" evidence="10">
    <location>
        <begin position="491"/>
        <end position="505"/>
    </location>
</feature>
<feature type="compositionally biased region" description="Polar residues" evidence="10">
    <location>
        <begin position="412"/>
        <end position="428"/>
    </location>
</feature>
<dbReference type="PANTHER" id="PTHR12893">
    <property type="entry name" value="GOLGI REASSEMBLY STACKING PROTEIN GRASP"/>
    <property type="match status" value="1"/>
</dbReference>
<dbReference type="InterPro" id="IPR036034">
    <property type="entry name" value="PDZ_sf"/>
</dbReference>
<dbReference type="PANTHER" id="PTHR12893:SF0">
    <property type="entry name" value="GRASP65"/>
    <property type="match status" value="1"/>
</dbReference>
<keyword evidence="8" id="KW-0449">Lipoprotein</keyword>
<sequence>MGNSESTPLPGGGSQGYHVLRVQDNSPGQLAGLEAFFDFIVAVGNKRLDQDDESFKQILSSSIDKPLELTVYNSKSQTVRQTQIVPSNSWGGQGILGISIRFCSFDGANQNVWHIISVHPNSPAYQAGLQAEADYVLGAESVLQQADDLIALVQANVGKALKLYVYNVNTDAVREVTLTPNDGWGGDGYLGCDIGYGYLHRIPASVDRSNAPVVAPENVAVPSSNIAQPGFTGIPQVDQIQSSSANQVAAPQFPDPSQFSMPPPADVTTSAVHVSFPVQENGASTSHNVGVSSPSPVSTIPPVVSYEPPSVPNQYSHQAVSQESAQINYHNVSYDNTAPPTVTSPPQSNYPPSSYYNAQYPYPPQVSSPPTQPMPPSNLPPSNPPPSSVPPPSIPQSSAPVNPPPTPAESVGQPSYAPSPTFPQQVYSPPNFAQGISQTPIQNQPEVPINTSSYQPYLAYGAPVPPTYQQDAYNNTAPQQPPQSYYQYQPPTQPPSSLPQPPMVPPSLNFPMPPLSSLGINTLVPPVGQYAQADPNAKPQF</sequence>
<dbReference type="AlphaFoldDB" id="A0A811JUI7"/>
<feature type="domain" description="PDZ GRASP-type" evidence="11">
    <location>
        <begin position="111"/>
        <end position="199"/>
    </location>
</feature>
<feature type="compositionally biased region" description="Polar residues" evidence="10">
    <location>
        <begin position="467"/>
        <end position="477"/>
    </location>
</feature>
<feature type="compositionally biased region" description="Pro residues" evidence="10">
    <location>
        <begin position="361"/>
        <end position="394"/>
    </location>
</feature>
<name>A0A811JUI7_9BILA</name>
<evidence type="ECO:0000256" key="8">
    <source>
        <dbReference type="ARBA" id="ARBA00023288"/>
    </source>
</evidence>
<comment type="similarity">
    <text evidence="2">Belongs to the GORASP family.</text>
</comment>
<feature type="compositionally biased region" description="Low complexity" evidence="10">
    <location>
        <begin position="344"/>
        <end position="360"/>
    </location>
</feature>
<dbReference type="FunFam" id="2.30.42.10:FF:000056">
    <property type="entry name" value="Golgi reassembly-stacking protein 2 isoform 1"/>
    <property type="match status" value="1"/>
</dbReference>
<dbReference type="Gene3D" id="2.30.42.10">
    <property type="match status" value="2"/>
</dbReference>
<protein>
    <recommendedName>
        <fullName evidence="11">PDZ GRASP-type domain-containing protein</fullName>
    </recommendedName>
</protein>
<keyword evidence="5" id="KW-0677">Repeat</keyword>
<dbReference type="InterPro" id="IPR007583">
    <property type="entry name" value="GRASP55_65"/>
</dbReference>